<evidence type="ECO:0000313" key="9">
    <source>
        <dbReference type="EMBL" id="MBJ6723746.1"/>
    </source>
</evidence>
<evidence type="ECO:0000256" key="7">
    <source>
        <dbReference type="SAM" id="SignalP"/>
    </source>
</evidence>
<dbReference type="NCBIfam" id="TIGR00975">
    <property type="entry name" value="3a0107s03"/>
    <property type="match status" value="1"/>
</dbReference>
<keyword evidence="5 6" id="KW-0592">Phosphate transport</keyword>
<evidence type="ECO:0000259" key="8">
    <source>
        <dbReference type="Pfam" id="PF12849"/>
    </source>
</evidence>
<dbReference type="PANTHER" id="PTHR42996">
    <property type="entry name" value="PHOSPHATE-BINDING PROTEIN PSTS"/>
    <property type="match status" value="1"/>
</dbReference>
<evidence type="ECO:0000256" key="3">
    <source>
        <dbReference type="ARBA" id="ARBA00011529"/>
    </source>
</evidence>
<keyword evidence="4 6" id="KW-0813">Transport</keyword>
<dbReference type="GO" id="GO:0043190">
    <property type="term" value="C:ATP-binding cassette (ABC) transporter complex"/>
    <property type="evidence" value="ECO:0007669"/>
    <property type="project" value="InterPro"/>
</dbReference>
<evidence type="ECO:0000313" key="10">
    <source>
        <dbReference type="Proteomes" id="UP000636888"/>
    </source>
</evidence>
<dbReference type="Gene3D" id="3.40.190.10">
    <property type="entry name" value="Periplasmic binding protein-like II"/>
    <property type="match status" value="2"/>
</dbReference>
<keyword evidence="7" id="KW-0732">Signal</keyword>
<dbReference type="InterPro" id="IPR024370">
    <property type="entry name" value="PBP_domain"/>
</dbReference>
<evidence type="ECO:0000256" key="1">
    <source>
        <dbReference type="ARBA" id="ARBA00002841"/>
    </source>
</evidence>
<evidence type="ECO:0000256" key="2">
    <source>
        <dbReference type="ARBA" id="ARBA00008725"/>
    </source>
</evidence>
<dbReference type="PANTHER" id="PTHR42996:SF1">
    <property type="entry name" value="PHOSPHATE-BINDING PROTEIN PSTS"/>
    <property type="match status" value="1"/>
</dbReference>
<reference evidence="9" key="1">
    <citation type="submission" date="2020-12" db="EMBL/GenBank/DDBJ databases">
        <title>Geomonas sp. Red875, isolated from river sediment.</title>
        <authorList>
            <person name="Xu Z."/>
            <person name="Zhang Z."/>
            <person name="Masuda Y."/>
            <person name="Itoh H."/>
            <person name="Senoo K."/>
        </authorList>
    </citation>
    <scope>NUCLEOTIDE SEQUENCE</scope>
    <source>
        <strain evidence="9">Red875</strain>
    </source>
</reference>
<comment type="caution">
    <text evidence="9">The sequence shown here is derived from an EMBL/GenBank/DDBJ whole genome shotgun (WGS) entry which is preliminary data.</text>
</comment>
<dbReference type="CDD" id="cd13565">
    <property type="entry name" value="PBP2_PstS"/>
    <property type="match status" value="1"/>
</dbReference>
<evidence type="ECO:0000256" key="6">
    <source>
        <dbReference type="PIRNR" id="PIRNR002756"/>
    </source>
</evidence>
<keyword evidence="10" id="KW-1185">Reference proteome</keyword>
<dbReference type="Pfam" id="PF12849">
    <property type="entry name" value="PBP_like_2"/>
    <property type="match status" value="1"/>
</dbReference>
<evidence type="ECO:0000256" key="4">
    <source>
        <dbReference type="ARBA" id="ARBA00022448"/>
    </source>
</evidence>
<dbReference type="PIRSF" id="PIRSF002756">
    <property type="entry name" value="PstS"/>
    <property type="match status" value="1"/>
</dbReference>
<feature type="chain" id="PRO_5035311196" description="Phosphate-binding protein" evidence="7">
    <location>
        <begin position="27"/>
        <end position="342"/>
    </location>
</feature>
<feature type="signal peptide" evidence="7">
    <location>
        <begin position="1"/>
        <end position="26"/>
    </location>
</feature>
<accession>A0A8J7J5J3</accession>
<feature type="domain" description="PBP" evidence="8">
    <location>
        <begin position="22"/>
        <end position="311"/>
    </location>
</feature>
<dbReference type="GO" id="GO:0042301">
    <property type="term" value="F:phosphate ion binding"/>
    <property type="evidence" value="ECO:0007669"/>
    <property type="project" value="InterPro"/>
</dbReference>
<comment type="subunit">
    <text evidence="3">The complex is composed of two ATP-binding proteins (PstB), two transmembrane proteins (PstC and PstA) and a solute-binding protein (PstS).</text>
</comment>
<dbReference type="GO" id="GO:0035435">
    <property type="term" value="P:phosphate ion transmembrane transport"/>
    <property type="evidence" value="ECO:0007669"/>
    <property type="project" value="InterPro"/>
</dbReference>
<gene>
    <name evidence="9" type="primary">pstS</name>
    <name evidence="9" type="ORF">JFN93_03390</name>
</gene>
<name>A0A8J7J5J3_9BACT</name>
<sequence length="342" mass="36655">MFKSLKKTLSALALVAVAATAVPASAEVLVNGAGATFPYPLYSKWFSEYAKVDSSVKFNYQSIGSGGGIKQITAQTVDFGASDKFLSDEELKAAPGKLIHIPTVMGAVVVTYNVPGVAKGLKLNSEDVANIFLGKITMWNDRRIADDNPGVHLPAKPIVVVHRSDGSGTTSIFTDYLTGVNQEWAARVGKGTSVKWPVGLGGKGNEGVAGQIRTTPYSIGYVELAYAFENKLPYASLKNKAGVFVEPSIKSTSAAAAGAAKHMPADYRISLVNQPGKDAYPVVGFTWLLVYEHSKDPVKGKKLVEFLNWSLHKGQHMAAPLLYAPLPENVKKMVEKTVKNIK</sequence>
<dbReference type="AlphaFoldDB" id="A0A8J7J5J3"/>
<dbReference type="RefSeq" id="WP_199382579.1">
    <property type="nucleotide sequence ID" value="NZ_JAEMHM010000002.1"/>
</dbReference>
<dbReference type="InterPro" id="IPR050962">
    <property type="entry name" value="Phosphate-bind_PstS"/>
</dbReference>
<evidence type="ECO:0000256" key="5">
    <source>
        <dbReference type="ARBA" id="ARBA00022592"/>
    </source>
</evidence>
<organism evidence="9 10">
    <name type="scientific">Geomesophilobacter sediminis</name>
    <dbReference type="NCBI Taxonomy" id="2798584"/>
    <lineage>
        <taxon>Bacteria</taxon>
        <taxon>Pseudomonadati</taxon>
        <taxon>Thermodesulfobacteriota</taxon>
        <taxon>Desulfuromonadia</taxon>
        <taxon>Geobacterales</taxon>
        <taxon>Geobacteraceae</taxon>
        <taxon>Geomesophilobacter</taxon>
    </lineage>
</organism>
<protein>
    <recommendedName>
        <fullName evidence="6">Phosphate-binding protein</fullName>
    </recommendedName>
</protein>
<dbReference type="SUPFAM" id="SSF53850">
    <property type="entry name" value="Periplasmic binding protein-like II"/>
    <property type="match status" value="1"/>
</dbReference>
<dbReference type="Proteomes" id="UP000636888">
    <property type="component" value="Unassembled WGS sequence"/>
</dbReference>
<proteinExistence type="inferred from homology"/>
<comment type="function">
    <text evidence="1">Part of the ABC transporter complex PstSACB involved in phosphate import.</text>
</comment>
<dbReference type="EMBL" id="JAEMHM010000002">
    <property type="protein sequence ID" value="MBJ6723746.1"/>
    <property type="molecule type" value="Genomic_DNA"/>
</dbReference>
<dbReference type="InterPro" id="IPR005673">
    <property type="entry name" value="ABC_phos-bd_PstS"/>
</dbReference>
<comment type="similarity">
    <text evidence="2 6">Belongs to the PstS family.</text>
</comment>